<feature type="non-terminal residue" evidence="1">
    <location>
        <position position="84"/>
    </location>
</feature>
<comment type="caution">
    <text evidence="1">The sequence shown here is derived from an EMBL/GenBank/DDBJ whole genome shotgun (WGS) entry which is preliminary data.</text>
</comment>
<evidence type="ECO:0000313" key="1">
    <source>
        <dbReference type="EMBL" id="MDT0264647.1"/>
    </source>
</evidence>
<reference evidence="2" key="1">
    <citation type="submission" date="2023-07" db="EMBL/GenBank/DDBJ databases">
        <title>30 novel species of actinomycetes from the DSMZ collection.</title>
        <authorList>
            <person name="Nouioui I."/>
        </authorList>
    </citation>
    <scope>NUCLEOTIDE SEQUENCE [LARGE SCALE GENOMIC DNA]</scope>
    <source>
        <strain evidence="2">DSM 44399</strain>
    </source>
</reference>
<keyword evidence="2" id="KW-1185">Reference proteome</keyword>
<name>A0ABU2JI39_9ACTN</name>
<organism evidence="1 2">
    <name type="scientific">Jatrophihabitans lederbergiae</name>
    <dbReference type="NCBI Taxonomy" id="3075547"/>
    <lineage>
        <taxon>Bacteria</taxon>
        <taxon>Bacillati</taxon>
        <taxon>Actinomycetota</taxon>
        <taxon>Actinomycetes</taxon>
        <taxon>Jatrophihabitantales</taxon>
        <taxon>Jatrophihabitantaceae</taxon>
        <taxon>Jatrophihabitans</taxon>
    </lineage>
</organism>
<dbReference type="EMBL" id="JAVREH010000264">
    <property type="protein sequence ID" value="MDT0264647.1"/>
    <property type="molecule type" value="Genomic_DNA"/>
</dbReference>
<protein>
    <submittedName>
        <fullName evidence="1">Uncharacterized protein</fullName>
    </submittedName>
</protein>
<evidence type="ECO:0000313" key="2">
    <source>
        <dbReference type="Proteomes" id="UP001183176"/>
    </source>
</evidence>
<sequence length="84" mass="9035">TDWLDAIPAPAIKTLRKLGHVTATARDPGALLQQLLAFFGVRTIEAWGSIWAKPSAAFLKSPAFEAHQGAVAVWLRLGELEAIS</sequence>
<gene>
    <name evidence="1" type="ORF">RM423_25230</name>
</gene>
<proteinExistence type="predicted"/>
<dbReference type="Proteomes" id="UP001183176">
    <property type="component" value="Unassembled WGS sequence"/>
</dbReference>
<feature type="non-terminal residue" evidence="1">
    <location>
        <position position="1"/>
    </location>
</feature>
<accession>A0ABU2JI39</accession>